<feature type="transmembrane region" description="Helical" evidence="2">
    <location>
        <begin position="88"/>
        <end position="109"/>
    </location>
</feature>
<dbReference type="InterPro" id="IPR016047">
    <property type="entry name" value="M23ase_b-sheet_dom"/>
</dbReference>
<name>A0A4V3CY34_9MICO</name>
<dbReference type="GO" id="GO:0004222">
    <property type="term" value="F:metalloendopeptidase activity"/>
    <property type="evidence" value="ECO:0007669"/>
    <property type="project" value="TreeGrafter"/>
</dbReference>
<keyword evidence="2" id="KW-1133">Transmembrane helix</keyword>
<dbReference type="AlphaFoldDB" id="A0A4V3CY34"/>
<feature type="region of interest" description="Disordered" evidence="1">
    <location>
        <begin position="1"/>
        <end position="35"/>
    </location>
</feature>
<evidence type="ECO:0000256" key="1">
    <source>
        <dbReference type="SAM" id="MobiDB-lite"/>
    </source>
</evidence>
<feature type="region of interest" description="Disordered" evidence="1">
    <location>
        <begin position="297"/>
        <end position="322"/>
    </location>
</feature>
<feature type="compositionally biased region" description="Low complexity" evidence="1">
    <location>
        <begin position="19"/>
        <end position="35"/>
    </location>
</feature>
<gene>
    <name evidence="4" type="ORF">EDF62_1742</name>
</gene>
<dbReference type="CDD" id="cd12797">
    <property type="entry name" value="M23_peptidase"/>
    <property type="match status" value="1"/>
</dbReference>
<evidence type="ECO:0000259" key="3">
    <source>
        <dbReference type="Pfam" id="PF01551"/>
    </source>
</evidence>
<feature type="domain" description="M23ase beta-sheet core" evidence="3">
    <location>
        <begin position="185"/>
        <end position="285"/>
    </location>
</feature>
<keyword evidence="4" id="KW-0378">Hydrolase</keyword>
<evidence type="ECO:0000313" key="4">
    <source>
        <dbReference type="EMBL" id="TDP92528.1"/>
    </source>
</evidence>
<dbReference type="InterPro" id="IPR011055">
    <property type="entry name" value="Dup_hybrid_motif"/>
</dbReference>
<sequence>MPETLPAKRTKLPSRKSLRATAPRSASVTTSPTATPAMMPVSAGAAALAPGISAGEYVRVPVLEHVPATAPERAAAHEQPKRSLRRRIAGAAAVACVGGLVLTAAVPLVQSSTELETAAAQQGLFSEVSAAEVPASLSDITAVAVDEVVEGNFTFRANALVNYPFAQPVLLTDPFGYRTAPVAQFHDAQDFGAAAGTPIQAIADGTVLEAGFASDGCGFGLKLEHDIDGKEVTSRYCHMQDASHTYKVGDVLKMGDLVGKVGATGMAFGAHLHMAVRVDDEPVDPMPFLAKYSRVDRDAQKVTTRGETSPAPTVGTQVPGER</sequence>
<feature type="compositionally biased region" description="Basic residues" evidence="1">
    <location>
        <begin position="8"/>
        <end position="18"/>
    </location>
</feature>
<dbReference type="PANTHER" id="PTHR21666:SF287">
    <property type="entry name" value="CYTOPLASMIC MEMBRANE PROTEIN"/>
    <property type="match status" value="1"/>
</dbReference>
<evidence type="ECO:0000313" key="5">
    <source>
        <dbReference type="Proteomes" id="UP000295601"/>
    </source>
</evidence>
<keyword evidence="2" id="KW-0472">Membrane</keyword>
<proteinExistence type="predicted"/>
<feature type="compositionally biased region" description="Polar residues" evidence="1">
    <location>
        <begin position="301"/>
        <end position="316"/>
    </location>
</feature>
<reference evidence="4 5" key="1">
    <citation type="submission" date="2019-03" db="EMBL/GenBank/DDBJ databases">
        <title>Genomic analyses of the natural microbiome of Caenorhabditis elegans.</title>
        <authorList>
            <person name="Samuel B."/>
        </authorList>
    </citation>
    <scope>NUCLEOTIDE SEQUENCE [LARGE SCALE GENOMIC DNA]</scope>
    <source>
        <strain evidence="4 5">JUb18</strain>
    </source>
</reference>
<accession>A0A4V3CY34</accession>
<keyword evidence="5" id="KW-1185">Reference proteome</keyword>
<protein>
    <submittedName>
        <fullName evidence="4">Murein DD-endopeptidase MepM/ murein hydrolase activator NlpD</fullName>
    </submittedName>
</protein>
<comment type="caution">
    <text evidence="4">The sequence shown here is derived from an EMBL/GenBank/DDBJ whole genome shotgun (WGS) entry which is preliminary data.</text>
</comment>
<dbReference type="Gene3D" id="2.70.70.10">
    <property type="entry name" value="Glucose Permease (Domain IIA)"/>
    <property type="match status" value="1"/>
</dbReference>
<dbReference type="InterPro" id="IPR050570">
    <property type="entry name" value="Cell_wall_metabolism_enzyme"/>
</dbReference>
<evidence type="ECO:0000256" key="2">
    <source>
        <dbReference type="SAM" id="Phobius"/>
    </source>
</evidence>
<organism evidence="4 5">
    <name type="scientific">Leucobacter luti</name>
    <dbReference type="NCBI Taxonomy" id="340320"/>
    <lineage>
        <taxon>Bacteria</taxon>
        <taxon>Bacillati</taxon>
        <taxon>Actinomycetota</taxon>
        <taxon>Actinomycetes</taxon>
        <taxon>Micrococcales</taxon>
        <taxon>Microbacteriaceae</taxon>
        <taxon>Leucobacter</taxon>
    </lineage>
</organism>
<dbReference type="Proteomes" id="UP000295601">
    <property type="component" value="Unassembled WGS sequence"/>
</dbReference>
<dbReference type="SUPFAM" id="SSF51261">
    <property type="entry name" value="Duplicated hybrid motif"/>
    <property type="match status" value="1"/>
</dbReference>
<dbReference type="Pfam" id="PF01551">
    <property type="entry name" value="Peptidase_M23"/>
    <property type="match status" value="1"/>
</dbReference>
<dbReference type="EMBL" id="SNYA01000004">
    <property type="protein sequence ID" value="TDP92528.1"/>
    <property type="molecule type" value="Genomic_DNA"/>
</dbReference>
<keyword evidence="2" id="KW-0812">Transmembrane</keyword>
<dbReference type="PANTHER" id="PTHR21666">
    <property type="entry name" value="PEPTIDASE-RELATED"/>
    <property type="match status" value="1"/>
</dbReference>